<proteinExistence type="predicted"/>
<dbReference type="InParanoid" id="E2C0L1"/>
<dbReference type="EMBL" id="GL451800">
    <property type="protein sequence ID" value="EFN78528.1"/>
    <property type="molecule type" value="Genomic_DNA"/>
</dbReference>
<dbReference type="Proteomes" id="UP000008237">
    <property type="component" value="Unassembled WGS sequence"/>
</dbReference>
<dbReference type="AlphaFoldDB" id="E2C0L1"/>
<evidence type="ECO:0000313" key="1">
    <source>
        <dbReference type="EMBL" id="EFN78528.1"/>
    </source>
</evidence>
<gene>
    <name evidence="1" type="ORF">EAI_02347</name>
</gene>
<feature type="non-terminal residue" evidence="1">
    <location>
        <position position="230"/>
    </location>
</feature>
<name>E2C0L1_HARSA</name>
<evidence type="ECO:0000313" key="2">
    <source>
        <dbReference type="Proteomes" id="UP000008237"/>
    </source>
</evidence>
<feature type="non-terminal residue" evidence="1">
    <location>
        <position position="1"/>
    </location>
</feature>
<keyword evidence="2" id="KW-1185">Reference proteome</keyword>
<dbReference type="OrthoDB" id="5841748at2759"/>
<protein>
    <submittedName>
        <fullName evidence="1">Uncharacterized protein</fullName>
    </submittedName>
</protein>
<sequence>SDRYVILSANGDGITLILEMMQVLNKMHSTHDWRPRRSLIFCVSLVPLDVCPQTLSDFLRRKVVAYVAIHGHFLQADRYVTLPGSDVVQSIAIEAIKTSESNLTRNQIHHDQNLRLHGVSLMQMVSQTIWRLSESIIMKWEPRYFNETVNKVLESIDKFPSTIGMTLHVRIWNDLILDLDRALLCPDKSFHSKTDLAILRKLSVESTSDTLNYLDNMIKCYEDAIQVLQE</sequence>
<accession>E2C0L1</accession>
<organism evidence="2">
    <name type="scientific">Harpegnathos saltator</name>
    <name type="common">Jerdon's jumping ant</name>
    <dbReference type="NCBI Taxonomy" id="610380"/>
    <lineage>
        <taxon>Eukaryota</taxon>
        <taxon>Metazoa</taxon>
        <taxon>Ecdysozoa</taxon>
        <taxon>Arthropoda</taxon>
        <taxon>Hexapoda</taxon>
        <taxon>Insecta</taxon>
        <taxon>Pterygota</taxon>
        <taxon>Neoptera</taxon>
        <taxon>Endopterygota</taxon>
        <taxon>Hymenoptera</taxon>
        <taxon>Apocrita</taxon>
        <taxon>Aculeata</taxon>
        <taxon>Formicoidea</taxon>
        <taxon>Formicidae</taxon>
        <taxon>Ponerinae</taxon>
        <taxon>Ponerini</taxon>
        <taxon>Harpegnathos</taxon>
    </lineage>
</organism>
<dbReference type="STRING" id="610380.E2C0L1"/>
<reference evidence="1 2" key="1">
    <citation type="journal article" date="2010" name="Science">
        <title>Genomic comparison of the ants Camponotus floridanus and Harpegnathos saltator.</title>
        <authorList>
            <person name="Bonasio R."/>
            <person name="Zhang G."/>
            <person name="Ye C."/>
            <person name="Mutti N.S."/>
            <person name="Fang X."/>
            <person name="Qin N."/>
            <person name="Donahue G."/>
            <person name="Yang P."/>
            <person name="Li Q."/>
            <person name="Li C."/>
            <person name="Zhang P."/>
            <person name="Huang Z."/>
            <person name="Berger S.L."/>
            <person name="Reinberg D."/>
            <person name="Wang J."/>
            <person name="Liebig J."/>
        </authorList>
    </citation>
    <scope>NUCLEOTIDE SEQUENCE [LARGE SCALE GENOMIC DNA]</scope>
    <source>
        <strain evidence="1 2">R22 G/1</strain>
    </source>
</reference>